<dbReference type="AlphaFoldDB" id="A0AB34QPL1"/>
<organism evidence="1 2">
    <name type="scientific">Xanthomonas campestris pv. phaseoli</name>
    <dbReference type="NCBI Taxonomy" id="317013"/>
    <lineage>
        <taxon>Bacteria</taxon>
        <taxon>Pseudomonadati</taxon>
        <taxon>Pseudomonadota</taxon>
        <taxon>Gammaproteobacteria</taxon>
        <taxon>Lysobacterales</taxon>
        <taxon>Lysobacteraceae</taxon>
        <taxon>Xanthomonas</taxon>
    </lineage>
</organism>
<reference evidence="2" key="1">
    <citation type="submission" date="2015-04" db="EMBL/GenBank/DDBJ databases">
        <title>Genome sequencing of pathogens of bean.</title>
        <authorList>
            <person name="Harrison J.W."/>
            <person name="Aritua V."/>
            <person name="Sapp M."/>
            <person name="Smith J."/>
            <person name="Studholme D.J."/>
        </authorList>
    </citation>
    <scope>NUCLEOTIDE SEQUENCE [LARGE SCALE GENOMIC DNA]</scope>
    <source>
        <strain evidence="2">NCPPB 1138</strain>
    </source>
</reference>
<evidence type="ECO:0000313" key="2">
    <source>
        <dbReference type="Proteomes" id="UP000031180"/>
    </source>
</evidence>
<proteinExistence type="predicted"/>
<dbReference type="Proteomes" id="UP000031180">
    <property type="component" value="Unassembled WGS sequence"/>
</dbReference>
<name>A0AB34QPL1_XANCH</name>
<sequence length="35" mass="3997">MLIERRQHLRCQALQMACRGQPGAGRIRQMDVDSA</sequence>
<gene>
    <name evidence="1" type="ORF">RN20_05630</name>
</gene>
<accession>A0AB34QPL1</accession>
<dbReference type="EMBL" id="JWTI02000010">
    <property type="protein sequence ID" value="KHS39079.1"/>
    <property type="molecule type" value="Genomic_DNA"/>
</dbReference>
<comment type="caution">
    <text evidence="1">The sequence shown here is derived from an EMBL/GenBank/DDBJ whole genome shotgun (WGS) entry which is preliminary data.</text>
</comment>
<protein>
    <submittedName>
        <fullName evidence="1">Uncharacterized protein</fullName>
    </submittedName>
</protein>
<evidence type="ECO:0000313" key="1">
    <source>
        <dbReference type="EMBL" id="KHS39079.1"/>
    </source>
</evidence>